<keyword evidence="1" id="KW-0812">Transmembrane</keyword>
<proteinExistence type="predicted"/>
<keyword evidence="1" id="KW-0472">Membrane</keyword>
<keyword evidence="3" id="KW-1185">Reference proteome</keyword>
<reference key="2">
    <citation type="submission" date="2011-04" db="EMBL/GenBank/DDBJ databases">
        <title>High-quality genome sequence of Pichia pastoris CBS 7435.</title>
        <authorList>
            <person name="Kueberl A."/>
            <person name="Schneider J."/>
            <person name="Thallinger G.G."/>
            <person name="Anderl I."/>
            <person name="Wibberg D."/>
            <person name="Hajek T."/>
            <person name="Jaenicke S."/>
            <person name="Brinkrolf K."/>
            <person name="Goesmann A."/>
            <person name="Szczepanowski R."/>
            <person name="Puehler A."/>
            <person name="Schwab H."/>
            <person name="Glieder A."/>
            <person name="Pichler H."/>
        </authorList>
    </citation>
    <scope>NUCLEOTIDE SEQUENCE</scope>
    <source>
        <strain>CBS 7435</strain>
    </source>
</reference>
<dbReference type="HOGENOM" id="CLU_1082247_0_0_1"/>
<evidence type="ECO:0000313" key="3">
    <source>
        <dbReference type="Proteomes" id="UP000006853"/>
    </source>
</evidence>
<dbReference type="EMBL" id="FR839631">
    <property type="protein sequence ID" value="CCA40508.1"/>
    <property type="molecule type" value="Genomic_DNA"/>
</dbReference>
<evidence type="ECO:0000256" key="1">
    <source>
        <dbReference type="SAM" id="Phobius"/>
    </source>
</evidence>
<gene>
    <name evidence="2" type="ordered locus">PP7435_Chr4-0338</name>
</gene>
<dbReference type="AlphaFoldDB" id="F2QYN0"/>
<evidence type="ECO:0000313" key="2">
    <source>
        <dbReference type="EMBL" id="CCA40508.1"/>
    </source>
</evidence>
<feature type="transmembrane region" description="Helical" evidence="1">
    <location>
        <begin position="231"/>
        <end position="249"/>
    </location>
</feature>
<dbReference type="Proteomes" id="UP000006853">
    <property type="component" value="Chromosome 4"/>
</dbReference>
<keyword evidence="1" id="KW-1133">Transmembrane helix</keyword>
<reference evidence="2 3" key="1">
    <citation type="journal article" date="2011" name="J. Biotechnol.">
        <title>High-quality genome sequence of Pichia pastoris CBS7435.</title>
        <authorList>
            <person name="Kuberl A."/>
            <person name="Schneider J."/>
            <person name="Thallinger G.G."/>
            <person name="Anderl I."/>
            <person name="Wibberg D."/>
            <person name="Hajek T."/>
            <person name="Jaenicke S."/>
            <person name="Brinkrolf K."/>
            <person name="Goesmann A."/>
            <person name="Szczepanowski R."/>
            <person name="Puhler A."/>
            <person name="Schwab H."/>
            <person name="Glieder A."/>
            <person name="Pichler H."/>
        </authorList>
    </citation>
    <scope>NUCLEOTIDE SEQUENCE [LARGE SCALE GENOMIC DNA]</scope>
    <source>
        <strain evidence="3">ATCC 76273 / CBS 7435 / CECT 11047 / NRRL Y-11430 / Wegner 21-1</strain>
    </source>
</reference>
<accession>F2QYN0</accession>
<protein>
    <submittedName>
        <fullName evidence="2">Uncharacterized protein</fullName>
    </submittedName>
</protein>
<reference evidence="2 3" key="3">
    <citation type="journal article" date="2016" name="FEMS Yeast Res.">
        <title>Curation of the genome annotation of Pichia pastoris (Komagataella phaffii) CBS7435 from gene level to protein function.</title>
        <authorList>
            <person name="Valli M."/>
            <person name="Tatto N.E."/>
            <person name="Peymann A."/>
            <person name="Gruber C."/>
            <person name="Landes N."/>
            <person name="Ekker H."/>
            <person name="Thallinger G.G."/>
            <person name="Mattanovich D."/>
            <person name="Gasser B."/>
            <person name="Graf A.B."/>
        </authorList>
    </citation>
    <scope>GENOME REANNOTATION</scope>
    <source>
        <strain evidence="2 3">ATCC 76273 / CBS 7435 / CECT 11047 / NRRL Y-11430 / Wegner 21-1</strain>
    </source>
</reference>
<organism evidence="2 3">
    <name type="scientific">Komagataella phaffii (strain ATCC 76273 / CBS 7435 / CECT 11047 / NRRL Y-11430 / Wegner 21-1)</name>
    <name type="common">Yeast</name>
    <name type="synonym">Pichia pastoris</name>
    <dbReference type="NCBI Taxonomy" id="981350"/>
    <lineage>
        <taxon>Eukaryota</taxon>
        <taxon>Fungi</taxon>
        <taxon>Dikarya</taxon>
        <taxon>Ascomycota</taxon>
        <taxon>Saccharomycotina</taxon>
        <taxon>Pichiomycetes</taxon>
        <taxon>Pichiales</taxon>
        <taxon>Pichiaceae</taxon>
        <taxon>Komagataella</taxon>
    </lineage>
</organism>
<name>F2QYN0_KOMPC</name>
<sequence>MSVLFDLGQIDQAFDEAWKKRRLLNDNEMPIRTIFEFLQDINQQARINLLKDPQTSSAIFDFVEKNPYFRINKFDLKKFVLRLVDSLQTNEPTLTTINIENPFEEFNSHNNLAYLENSHKLLVQQFQRRIRPESKDLDEQLLQNFDRLITAYKYELDHKDKEKRSLETRFGQLDVLVTDQSRCIELLQTQLVRKFNLPPLNVNSKYQHKSRLTGRFTSIFQLPKFKFKVPLSIRVMFIFFISSFLVSYLDEYYAGID</sequence>